<organism evidence="3">
    <name type="scientific">Cladocopium goreaui</name>
    <dbReference type="NCBI Taxonomy" id="2562237"/>
    <lineage>
        <taxon>Eukaryota</taxon>
        <taxon>Sar</taxon>
        <taxon>Alveolata</taxon>
        <taxon>Dinophyceae</taxon>
        <taxon>Suessiales</taxon>
        <taxon>Symbiodiniaceae</taxon>
        <taxon>Cladocopium</taxon>
    </lineage>
</organism>
<proteinExistence type="predicted"/>
<accession>A0A9P1C5P3</accession>
<feature type="domain" description="EF-hand" evidence="2">
    <location>
        <begin position="543"/>
        <end position="578"/>
    </location>
</feature>
<dbReference type="InterPro" id="IPR011992">
    <property type="entry name" value="EF-hand-dom_pair"/>
</dbReference>
<comment type="caution">
    <text evidence="3">The sequence shown here is derived from an EMBL/GenBank/DDBJ whole genome shotgun (WGS) entry which is preliminary data.</text>
</comment>
<dbReference type="EMBL" id="CAMXCT010000968">
    <property type="protein sequence ID" value="CAI3985198.1"/>
    <property type="molecule type" value="Genomic_DNA"/>
</dbReference>
<dbReference type="Proteomes" id="UP001152797">
    <property type="component" value="Unassembled WGS sequence"/>
</dbReference>
<dbReference type="PANTHER" id="PTHR11575:SF48">
    <property type="entry name" value="5'-NUCLEOTIDASE"/>
    <property type="match status" value="1"/>
</dbReference>
<dbReference type="SUPFAM" id="SSF47473">
    <property type="entry name" value="EF-hand"/>
    <property type="match status" value="1"/>
</dbReference>
<dbReference type="GO" id="GO:0005509">
    <property type="term" value="F:calcium ion binding"/>
    <property type="evidence" value="ECO:0007669"/>
    <property type="project" value="InterPro"/>
</dbReference>
<dbReference type="InterPro" id="IPR002048">
    <property type="entry name" value="EF_hand_dom"/>
</dbReference>
<sequence length="662" mass="74320">MKPSRTSGARERVRQVLSRTDTDSFVADDWKKVLDGCCGGCPPELGVLLEDLQLASPRSTLDAKSFLDAIFPGSAGSAGACALRIIQITDVYILDNFPHLKTLIRAKEADFKAQHGGGARCISMLTGDFLAPYLLSSIDRGAGMIRMLNETPIQYLTWGNHEADLSHEDVMCRVEEYQGVWINSNMRSHESFDKCQCQTEMEIIDLKSSTQSRRVGLVGVLSNEPNLYKPGAFGSATIEDPWETLAYYKKLLEKDHGCDLVLPLCHLYESQDEITCKNFDFPVILSGHDHHIVDRVVDGTRILKPGSDAHHAIQLDLIWDSADSRPRIEVELLRVADFEADAVLADTVKEVYSNLDHLRNTHIVKVPPSYQPLSSINSRGSCTSAARFLCSEIRCALNLDCVEEAPHCDCVLINGGNFRGERDYKHVTHLSLEDLMSEIDQSVEIVVANLPGWVLKNGLRETWGVVGGAWMQHDDQVEVNSHGEITAIGGSVLKLQHIYRVGSTRRFGIQLIPSVANYWKEKPELKPNPESGIPVHSLLLHFWAEKVWIRIWAYLDQDNDGRIDSEEIKALDRSGRGELNHGDIMCAVKSVAQMETFEGEYTLTDLVMKVAGQRGDGTLTLKEMNRRRRMRRRQLRMARTRECNFPCELLPDADVQDQQQNL</sequence>
<evidence type="ECO:0000313" key="3">
    <source>
        <dbReference type="EMBL" id="CAI3985198.1"/>
    </source>
</evidence>
<dbReference type="AlphaFoldDB" id="A0A9P1C5P3"/>
<protein>
    <submittedName>
        <fullName evidence="4">EF-hand domain-containing protein</fullName>
    </submittedName>
</protein>
<dbReference type="Pfam" id="PF00149">
    <property type="entry name" value="Metallophos"/>
    <property type="match status" value="1"/>
</dbReference>
<keyword evidence="5" id="KW-1185">Reference proteome</keyword>
<evidence type="ECO:0000256" key="1">
    <source>
        <dbReference type="ARBA" id="ARBA00022837"/>
    </source>
</evidence>
<dbReference type="GO" id="GO:0016787">
    <property type="term" value="F:hydrolase activity"/>
    <property type="evidence" value="ECO:0007669"/>
    <property type="project" value="InterPro"/>
</dbReference>
<dbReference type="InterPro" id="IPR018247">
    <property type="entry name" value="EF_Hand_1_Ca_BS"/>
</dbReference>
<dbReference type="InterPro" id="IPR006179">
    <property type="entry name" value="5_nucleotidase/apyrase"/>
</dbReference>
<dbReference type="PROSITE" id="PS50222">
    <property type="entry name" value="EF_HAND_2"/>
    <property type="match status" value="1"/>
</dbReference>
<keyword evidence="1" id="KW-0106">Calcium</keyword>
<evidence type="ECO:0000313" key="5">
    <source>
        <dbReference type="Proteomes" id="UP001152797"/>
    </source>
</evidence>
<reference evidence="4 5" key="2">
    <citation type="submission" date="2024-05" db="EMBL/GenBank/DDBJ databases">
        <authorList>
            <person name="Chen Y."/>
            <person name="Shah S."/>
            <person name="Dougan E. K."/>
            <person name="Thang M."/>
            <person name="Chan C."/>
        </authorList>
    </citation>
    <scope>NUCLEOTIDE SEQUENCE [LARGE SCALE GENOMIC DNA]</scope>
</reference>
<dbReference type="EMBL" id="CAMXCT020000968">
    <property type="protein sequence ID" value="CAL1138573.1"/>
    <property type="molecule type" value="Genomic_DNA"/>
</dbReference>
<dbReference type="PANTHER" id="PTHR11575">
    <property type="entry name" value="5'-NUCLEOTIDASE-RELATED"/>
    <property type="match status" value="1"/>
</dbReference>
<dbReference type="PROSITE" id="PS00018">
    <property type="entry name" value="EF_HAND_1"/>
    <property type="match status" value="1"/>
</dbReference>
<evidence type="ECO:0000313" key="4">
    <source>
        <dbReference type="EMBL" id="CAL4772510.1"/>
    </source>
</evidence>
<dbReference type="InterPro" id="IPR004843">
    <property type="entry name" value="Calcineurin-like_PHP"/>
</dbReference>
<reference evidence="3" key="1">
    <citation type="submission" date="2022-10" db="EMBL/GenBank/DDBJ databases">
        <authorList>
            <person name="Chen Y."/>
            <person name="Dougan E. K."/>
            <person name="Chan C."/>
            <person name="Rhodes N."/>
            <person name="Thang M."/>
        </authorList>
    </citation>
    <scope>NUCLEOTIDE SEQUENCE</scope>
</reference>
<dbReference type="Gene3D" id="3.60.21.10">
    <property type="match status" value="1"/>
</dbReference>
<dbReference type="OrthoDB" id="10252235at2759"/>
<evidence type="ECO:0000259" key="2">
    <source>
        <dbReference type="PROSITE" id="PS50222"/>
    </source>
</evidence>
<dbReference type="Gene3D" id="1.10.238.10">
    <property type="entry name" value="EF-hand"/>
    <property type="match status" value="1"/>
</dbReference>
<dbReference type="EMBL" id="CAMXCT030000968">
    <property type="protein sequence ID" value="CAL4772510.1"/>
    <property type="molecule type" value="Genomic_DNA"/>
</dbReference>
<gene>
    <name evidence="3" type="ORF">C1SCF055_LOCUS12674</name>
</gene>
<dbReference type="SUPFAM" id="SSF56300">
    <property type="entry name" value="Metallo-dependent phosphatases"/>
    <property type="match status" value="1"/>
</dbReference>
<dbReference type="InterPro" id="IPR029052">
    <property type="entry name" value="Metallo-depent_PP-like"/>
</dbReference>
<name>A0A9P1C5P3_9DINO</name>
<dbReference type="GO" id="GO:0009166">
    <property type="term" value="P:nucleotide catabolic process"/>
    <property type="evidence" value="ECO:0007669"/>
    <property type="project" value="InterPro"/>
</dbReference>